<keyword evidence="3" id="KW-1185">Reference proteome</keyword>
<feature type="compositionally biased region" description="Gly residues" evidence="1">
    <location>
        <begin position="258"/>
        <end position="271"/>
    </location>
</feature>
<feature type="region of interest" description="Disordered" evidence="1">
    <location>
        <begin position="258"/>
        <end position="278"/>
    </location>
</feature>
<accession>A0A4Z1GUE4</accession>
<reference evidence="2 3" key="1">
    <citation type="submission" date="2017-12" db="EMBL/GenBank/DDBJ databases">
        <title>Comparative genomics of Botrytis spp.</title>
        <authorList>
            <person name="Valero-Jimenez C.A."/>
            <person name="Tapia P."/>
            <person name="Veloso J."/>
            <person name="Silva-Moreno E."/>
            <person name="Staats M."/>
            <person name="Valdes J.H."/>
            <person name="Van Kan J.A.L."/>
        </authorList>
    </citation>
    <scope>NUCLEOTIDE SEQUENCE [LARGE SCALE GENOMIC DNA]</scope>
    <source>
        <strain evidence="2 3">Bh0001</strain>
    </source>
</reference>
<protein>
    <submittedName>
        <fullName evidence="2">Uncharacterized protein</fullName>
    </submittedName>
</protein>
<proteinExistence type="predicted"/>
<organism evidence="2 3">
    <name type="scientific">Botrytis hyacinthi</name>
    <dbReference type="NCBI Taxonomy" id="278943"/>
    <lineage>
        <taxon>Eukaryota</taxon>
        <taxon>Fungi</taxon>
        <taxon>Dikarya</taxon>
        <taxon>Ascomycota</taxon>
        <taxon>Pezizomycotina</taxon>
        <taxon>Leotiomycetes</taxon>
        <taxon>Helotiales</taxon>
        <taxon>Sclerotiniaceae</taxon>
        <taxon>Botrytis</taxon>
    </lineage>
</organism>
<dbReference type="Proteomes" id="UP000297814">
    <property type="component" value="Unassembled WGS sequence"/>
</dbReference>
<gene>
    <name evidence="2" type="ORF">BHYA_0055g00310</name>
</gene>
<dbReference type="EMBL" id="PQXK01000055">
    <property type="protein sequence ID" value="TGO39379.1"/>
    <property type="molecule type" value="Genomic_DNA"/>
</dbReference>
<sequence>MTINNPNPAQNIYNAPTQPQHAIQNGNRNRTIPIPLNQAQGSVHGSGNMRGTEGTRLGGAQNVNGSGGVMASSGGRTGHGGSARMVGQDAVRGGSQVRNRSHVGGSGNGNGDGSGASQHANVSGMQAQAQVQHQQTPVNYVHPQAHHPQAHNPHPHNPMNHIQPLVGHVFGPHAPHIPRTGSLLSRLGPYVPRAGGARFPTTNLGGNRSACGPPMQLAGLPVPLGYPQIGNVNAGGMGMGFGNGGMVVNGWDSRWDGSGGFRGSARGGRGQGTRRRRR</sequence>
<feature type="compositionally biased region" description="Polar residues" evidence="1">
    <location>
        <begin position="116"/>
        <end position="125"/>
    </location>
</feature>
<name>A0A4Z1GUE4_9HELO</name>
<evidence type="ECO:0000313" key="2">
    <source>
        <dbReference type="EMBL" id="TGO39379.1"/>
    </source>
</evidence>
<dbReference type="AlphaFoldDB" id="A0A4Z1GUE4"/>
<evidence type="ECO:0000256" key="1">
    <source>
        <dbReference type="SAM" id="MobiDB-lite"/>
    </source>
</evidence>
<evidence type="ECO:0000313" key="3">
    <source>
        <dbReference type="Proteomes" id="UP000297814"/>
    </source>
</evidence>
<feature type="region of interest" description="Disordered" evidence="1">
    <location>
        <begin position="91"/>
        <end position="134"/>
    </location>
</feature>
<feature type="compositionally biased region" description="Gly residues" evidence="1">
    <location>
        <begin position="104"/>
        <end position="114"/>
    </location>
</feature>
<comment type="caution">
    <text evidence="2">The sequence shown here is derived from an EMBL/GenBank/DDBJ whole genome shotgun (WGS) entry which is preliminary data.</text>
</comment>